<keyword evidence="1" id="KW-1133">Transmembrane helix</keyword>
<organism evidence="3 4">
    <name type="scientific">Motilimonas cestriensis</name>
    <dbReference type="NCBI Taxonomy" id="2742685"/>
    <lineage>
        <taxon>Bacteria</taxon>
        <taxon>Pseudomonadati</taxon>
        <taxon>Pseudomonadota</taxon>
        <taxon>Gammaproteobacteria</taxon>
        <taxon>Alteromonadales</taxon>
        <taxon>Alteromonadales genera incertae sedis</taxon>
        <taxon>Motilimonas</taxon>
    </lineage>
</organism>
<feature type="transmembrane region" description="Helical" evidence="1">
    <location>
        <begin position="310"/>
        <end position="330"/>
    </location>
</feature>
<dbReference type="Pfam" id="PF07885">
    <property type="entry name" value="Ion_trans_2"/>
    <property type="match status" value="1"/>
</dbReference>
<gene>
    <name evidence="3" type="ORF">K6Y31_01635</name>
</gene>
<dbReference type="Gene3D" id="1.10.287.70">
    <property type="match status" value="1"/>
</dbReference>
<keyword evidence="1" id="KW-0472">Membrane</keyword>
<proteinExistence type="predicted"/>
<keyword evidence="4" id="KW-1185">Reference proteome</keyword>
<dbReference type="SUPFAM" id="SSF141571">
    <property type="entry name" value="Pentapeptide repeat-like"/>
    <property type="match status" value="1"/>
</dbReference>
<sequence length="335" mass="37475">MSERIKEPLSESQHHCQYFDHLGAQCDAPAGTSGLCFWHDPDTDKSDEDTASRLEEYAAQGGMLHGLALQHANLAGVNLVKRHSKTGYDLTGSDFYRANLRGAHLFNASICKGSLMKADLTGANLHCVHLEECNLLGVKLIKAKIDNVKIGKKLLQEQRAEQALQENDLAAAWDNYEQAEEIYRDLRKASEQQGLFSLAGPFLQQELTMRRYQMPKWSFARLFSKTVDLFCGYGEDPLRVVLFSILLIIVSAIFYFIFGISFAGETVSFNVNHSIMENFISLLECLYYSVVTFTTLGYGDFTPIGLSRGMAAIEAFTGSFTIALFVVVFVKKMTR</sequence>
<keyword evidence="1" id="KW-0812">Transmembrane</keyword>
<name>A0ABS8W602_9GAMM</name>
<evidence type="ECO:0000313" key="3">
    <source>
        <dbReference type="EMBL" id="MCE2593517.1"/>
    </source>
</evidence>
<dbReference type="Proteomes" id="UP001201273">
    <property type="component" value="Unassembled WGS sequence"/>
</dbReference>
<dbReference type="RefSeq" id="WP_233051120.1">
    <property type="nucleotide sequence ID" value="NZ_JAIMJA010000001.1"/>
</dbReference>
<evidence type="ECO:0000259" key="2">
    <source>
        <dbReference type="Pfam" id="PF07885"/>
    </source>
</evidence>
<feature type="transmembrane region" description="Helical" evidence="1">
    <location>
        <begin position="240"/>
        <end position="258"/>
    </location>
</feature>
<dbReference type="InterPro" id="IPR051082">
    <property type="entry name" value="Pentapeptide-BTB/POZ_domain"/>
</dbReference>
<feature type="domain" description="Potassium channel" evidence="2">
    <location>
        <begin position="245"/>
        <end position="334"/>
    </location>
</feature>
<evidence type="ECO:0000313" key="4">
    <source>
        <dbReference type="Proteomes" id="UP001201273"/>
    </source>
</evidence>
<comment type="caution">
    <text evidence="3">The sequence shown here is derived from an EMBL/GenBank/DDBJ whole genome shotgun (WGS) entry which is preliminary data.</text>
</comment>
<evidence type="ECO:0000256" key="1">
    <source>
        <dbReference type="SAM" id="Phobius"/>
    </source>
</evidence>
<feature type="transmembrane region" description="Helical" evidence="1">
    <location>
        <begin position="279"/>
        <end position="298"/>
    </location>
</feature>
<dbReference type="InterPro" id="IPR013099">
    <property type="entry name" value="K_chnl_dom"/>
</dbReference>
<reference evidence="3 4" key="1">
    <citation type="journal article" date="2022" name="Environ. Microbiol. Rep.">
        <title>Eco-phylogenetic analyses reveal divergent evolution of vitamin B12 metabolism in the marine bacterial family 'Psychromonadaceae'.</title>
        <authorList>
            <person name="Jin X."/>
            <person name="Yang Y."/>
            <person name="Cao H."/>
            <person name="Gao B."/>
            <person name="Zhao Z."/>
        </authorList>
    </citation>
    <scope>NUCLEOTIDE SEQUENCE [LARGE SCALE GENOMIC DNA]</scope>
    <source>
        <strain evidence="3 4">MKS20</strain>
    </source>
</reference>
<dbReference type="PANTHER" id="PTHR14136:SF17">
    <property type="entry name" value="BTB_POZ DOMAIN-CONTAINING PROTEIN KCTD9"/>
    <property type="match status" value="1"/>
</dbReference>
<dbReference type="InterPro" id="IPR001646">
    <property type="entry name" value="5peptide_repeat"/>
</dbReference>
<protein>
    <submittedName>
        <fullName evidence="3">Pentapeptide repeat-containing protein</fullName>
    </submittedName>
</protein>
<dbReference type="Pfam" id="PF00805">
    <property type="entry name" value="Pentapeptide"/>
    <property type="match status" value="1"/>
</dbReference>
<dbReference type="SUPFAM" id="SSF81324">
    <property type="entry name" value="Voltage-gated potassium channels"/>
    <property type="match status" value="1"/>
</dbReference>
<dbReference type="PANTHER" id="PTHR14136">
    <property type="entry name" value="BTB_POZ DOMAIN-CONTAINING PROTEIN KCTD9"/>
    <property type="match status" value="1"/>
</dbReference>
<dbReference type="EMBL" id="JAIMJA010000001">
    <property type="protein sequence ID" value="MCE2593517.1"/>
    <property type="molecule type" value="Genomic_DNA"/>
</dbReference>
<accession>A0ABS8W602</accession>
<dbReference type="Gene3D" id="2.160.20.80">
    <property type="entry name" value="E3 ubiquitin-protein ligase SopA"/>
    <property type="match status" value="1"/>
</dbReference>